<organism evidence="2 3">
    <name type="scientific">Camelimonas fluminis</name>
    <dbReference type="NCBI Taxonomy" id="1576911"/>
    <lineage>
        <taxon>Bacteria</taxon>
        <taxon>Pseudomonadati</taxon>
        <taxon>Pseudomonadota</taxon>
        <taxon>Alphaproteobacteria</taxon>
        <taxon>Hyphomicrobiales</taxon>
        <taxon>Chelatococcaceae</taxon>
        <taxon>Camelimonas</taxon>
    </lineage>
</organism>
<evidence type="ECO:0000259" key="1">
    <source>
        <dbReference type="Pfam" id="PF00561"/>
    </source>
</evidence>
<dbReference type="InterPro" id="IPR029058">
    <property type="entry name" value="AB_hydrolase_fold"/>
</dbReference>
<evidence type="ECO:0000313" key="3">
    <source>
        <dbReference type="Proteomes" id="UP001595704"/>
    </source>
</evidence>
<name>A0ABV7UIS1_9HYPH</name>
<evidence type="ECO:0000313" key="2">
    <source>
        <dbReference type="EMBL" id="MFC3638012.1"/>
    </source>
</evidence>
<reference evidence="3" key="1">
    <citation type="journal article" date="2019" name="Int. J. Syst. Evol. Microbiol.">
        <title>The Global Catalogue of Microorganisms (GCM) 10K type strain sequencing project: providing services to taxonomists for standard genome sequencing and annotation.</title>
        <authorList>
            <consortium name="The Broad Institute Genomics Platform"/>
            <consortium name="The Broad Institute Genome Sequencing Center for Infectious Disease"/>
            <person name="Wu L."/>
            <person name="Ma J."/>
        </authorList>
    </citation>
    <scope>NUCLEOTIDE SEQUENCE [LARGE SCALE GENOMIC DNA]</scope>
    <source>
        <strain evidence="3">KCTC 42282</strain>
    </source>
</reference>
<dbReference type="Gene3D" id="3.40.50.1820">
    <property type="entry name" value="alpha/beta hydrolase"/>
    <property type="match status" value="1"/>
</dbReference>
<gene>
    <name evidence="2" type="ORF">ACFONL_11620</name>
</gene>
<sequence length="361" mass="40841">MTASQAAQAETSFADRMRVEIDRAIQRNLKGFGYLGSPAPAVGQTPKTILHRRGTLSLYHYKPMVKEVYRVPVLLVMAPTNKAFVFDLAPGQSLIEFLLKRGHDVYVMDWNAPTGEERYLKIDNYVLDFIPDCIQQVQKHSGVDEVSLVGYCAGGVLSTIYAALHPDGPLKNLVCFTCPVDTRGMTLFRQWTDARHFDIDRLVDTLGIIPSEMITAGFDMLRPAARITGQIRLWDNLWNDEYVTAFRRMERFGNESLPLPGEYFRQFIKDLMQKNALAEEKLEIGGKRVLISNIKVPLLHIMAQYDHIVPPVCGKPLMEQASSKDKEEIILPGGHVSLIAGANAVKRMWPRLDQWLERRAT</sequence>
<dbReference type="InterPro" id="IPR000073">
    <property type="entry name" value="AB_hydrolase_1"/>
</dbReference>
<dbReference type="SUPFAM" id="SSF53474">
    <property type="entry name" value="alpha/beta-Hydrolases"/>
    <property type="match status" value="1"/>
</dbReference>
<keyword evidence="3" id="KW-1185">Reference proteome</keyword>
<proteinExistence type="predicted"/>
<accession>A0ABV7UIS1</accession>
<dbReference type="PANTHER" id="PTHR36837">
    <property type="entry name" value="POLY(3-HYDROXYALKANOATE) POLYMERASE SUBUNIT PHAC"/>
    <property type="match status" value="1"/>
</dbReference>
<comment type="caution">
    <text evidence="2">The sequence shown here is derived from an EMBL/GenBank/DDBJ whole genome shotgun (WGS) entry which is preliminary data.</text>
</comment>
<dbReference type="Proteomes" id="UP001595704">
    <property type="component" value="Unassembled WGS sequence"/>
</dbReference>
<dbReference type="InterPro" id="IPR051321">
    <property type="entry name" value="PHA/PHB_synthase"/>
</dbReference>
<dbReference type="EMBL" id="JBHRYC010000056">
    <property type="protein sequence ID" value="MFC3638012.1"/>
    <property type="molecule type" value="Genomic_DNA"/>
</dbReference>
<dbReference type="PANTHER" id="PTHR36837:SF2">
    <property type="entry name" value="POLY(3-HYDROXYALKANOATE) POLYMERASE SUBUNIT PHAC"/>
    <property type="match status" value="1"/>
</dbReference>
<dbReference type="RefSeq" id="WP_244643312.1">
    <property type="nucleotide sequence ID" value="NZ_BNCG01000074.1"/>
</dbReference>
<protein>
    <submittedName>
        <fullName evidence="2">PHA/PHB synthase family protein</fullName>
    </submittedName>
</protein>
<dbReference type="Pfam" id="PF00561">
    <property type="entry name" value="Abhydrolase_1"/>
    <property type="match status" value="1"/>
</dbReference>
<feature type="domain" description="AB hydrolase-1" evidence="1">
    <location>
        <begin position="94"/>
        <end position="339"/>
    </location>
</feature>